<gene>
    <name evidence="8" type="ORF">HK097_002403</name>
</gene>
<proteinExistence type="inferred from homology"/>
<dbReference type="InterPro" id="IPR000407">
    <property type="entry name" value="GDA1_CD39_NTPase"/>
</dbReference>
<dbReference type="AlphaFoldDB" id="A0AAD5S5C5"/>
<dbReference type="GO" id="GO:0009134">
    <property type="term" value="P:nucleoside diphosphate catabolic process"/>
    <property type="evidence" value="ECO:0007669"/>
    <property type="project" value="TreeGrafter"/>
</dbReference>
<comment type="function">
    <text evidence="3">After transfer of sugars to endogenous macromolecular acceptors, the enzyme converts nucleoside diphosphates to nucleoside monophosphates which in turn exit the Golgi lumen in a coupled antiporter reaction, allowing entry of additional nucleotide sugar from the cytosol.</text>
</comment>
<sequence length="438" mass="47854">MIDAGSSGTRLYIYEYFKPSEPNLPLSIHPSRHPSGKQFSAKRVPGIATIEPTFLAVSAYLGPLIQEAAAFLDSSMHNDTNIYLKATGGMRLLPNPRKMLNAVRGVLGDKAVSPFRFEERNHAGIISGEHEGLYAWLTVNHLLGHLYSPKAAKPAVVLDLGGASTQIAFEPDEIPLSSHYSVTTSSVRHEIYTHSYLRFGVEEARKRLYASQIAQMDVHAEMMEDPCAWKGYNTTYTSSTGTVYHVHGTGHFEKCHKQIGDSLLGLHTFCPAEPCGINGVYQAPIPPHAPIYAISAFAFTAEFFECGSKSNLTCLLDNASNVCGTSTWSEVQQRYPKVPRIFLPGYCFGAAYMAQVLHQGYEIDDDRSINFGNFMEDGTEISWTLGAAIYEISVKVEESSGGQCEQAGMVSGAGKFAGNSWSVLVLVAVFVGLWNSSL</sequence>
<evidence type="ECO:0000256" key="5">
    <source>
        <dbReference type="PIRSR" id="PIRSR600407-1"/>
    </source>
</evidence>
<name>A0AAD5S5C5_9FUNG</name>
<evidence type="ECO:0000256" key="2">
    <source>
        <dbReference type="ARBA" id="ARBA00022801"/>
    </source>
</evidence>
<dbReference type="GO" id="GO:0004382">
    <property type="term" value="F:GDP phosphatase activity"/>
    <property type="evidence" value="ECO:0007669"/>
    <property type="project" value="UniProtKB-EC"/>
</dbReference>
<protein>
    <recommendedName>
        <fullName evidence="4">guanosine-diphosphatase</fullName>
        <ecNumber evidence="4">3.6.1.42</ecNumber>
    </recommendedName>
</protein>
<dbReference type="EC" id="3.6.1.42" evidence="4"/>
<dbReference type="Pfam" id="PF01150">
    <property type="entry name" value="GDA1_CD39"/>
    <property type="match status" value="1"/>
</dbReference>
<evidence type="ECO:0000256" key="1">
    <source>
        <dbReference type="ARBA" id="ARBA00009283"/>
    </source>
</evidence>
<keyword evidence="6" id="KW-0067">ATP-binding</keyword>
<keyword evidence="6" id="KW-0547">Nucleotide-binding</keyword>
<keyword evidence="2 7" id="KW-0378">Hydrolase</keyword>
<dbReference type="PANTHER" id="PTHR11782:SF83">
    <property type="entry name" value="GUANOSINE-DIPHOSPHATASE"/>
    <property type="match status" value="1"/>
</dbReference>
<dbReference type="EMBL" id="JADGJD010001513">
    <property type="protein sequence ID" value="KAJ3041020.1"/>
    <property type="molecule type" value="Genomic_DNA"/>
</dbReference>
<accession>A0AAD5S5C5</accession>
<evidence type="ECO:0000256" key="4">
    <source>
        <dbReference type="ARBA" id="ARBA00038903"/>
    </source>
</evidence>
<dbReference type="CDD" id="cd24003">
    <property type="entry name" value="ASKHA_NBD_GDA1_CD39_NTPase"/>
    <property type="match status" value="1"/>
</dbReference>
<comment type="caution">
    <text evidence="8">The sequence shown here is derived from an EMBL/GenBank/DDBJ whole genome shotgun (WGS) entry which is preliminary data.</text>
</comment>
<evidence type="ECO:0000256" key="3">
    <source>
        <dbReference type="ARBA" id="ARBA00037742"/>
    </source>
</evidence>
<feature type="binding site" evidence="6">
    <location>
        <begin position="162"/>
        <end position="166"/>
    </location>
    <ligand>
        <name>ATP</name>
        <dbReference type="ChEBI" id="CHEBI:30616"/>
    </ligand>
</feature>
<dbReference type="Gene3D" id="3.30.420.40">
    <property type="match status" value="1"/>
</dbReference>
<dbReference type="GO" id="GO:0005524">
    <property type="term" value="F:ATP binding"/>
    <property type="evidence" value="ECO:0007669"/>
    <property type="project" value="UniProtKB-KW"/>
</dbReference>
<evidence type="ECO:0000313" key="9">
    <source>
        <dbReference type="Proteomes" id="UP001212841"/>
    </source>
</evidence>
<feature type="active site" description="Proton acceptor" evidence="5">
    <location>
        <position position="131"/>
    </location>
</feature>
<reference evidence="8" key="1">
    <citation type="submission" date="2020-05" db="EMBL/GenBank/DDBJ databases">
        <title>Phylogenomic resolution of chytrid fungi.</title>
        <authorList>
            <person name="Stajich J.E."/>
            <person name="Amses K."/>
            <person name="Simmons R."/>
            <person name="Seto K."/>
            <person name="Myers J."/>
            <person name="Bonds A."/>
            <person name="Quandt C.A."/>
            <person name="Barry K."/>
            <person name="Liu P."/>
            <person name="Grigoriev I."/>
            <person name="Longcore J.E."/>
            <person name="James T.Y."/>
        </authorList>
    </citation>
    <scope>NUCLEOTIDE SEQUENCE</scope>
    <source>
        <strain evidence="8">JEL0318</strain>
    </source>
</reference>
<dbReference type="PROSITE" id="PS01238">
    <property type="entry name" value="GDA1_CD39_NTPASE"/>
    <property type="match status" value="1"/>
</dbReference>
<dbReference type="Proteomes" id="UP001212841">
    <property type="component" value="Unassembled WGS sequence"/>
</dbReference>
<dbReference type="Gene3D" id="3.30.420.150">
    <property type="entry name" value="Exopolyphosphatase. Domain 2"/>
    <property type="match status" value="1"/>
</dbReference>
<comment type="similarity">
    <text evidence="1 7">Belongs to the GDA1/CD39 NTPase family.</text>
</comment>
<evidence type="ECO:0000313" key="8">
    <source>
        <dbReference type="EMBL" id="KAJ3041020.1"/>
    </source>
</evidence>
<keyword evidence="9" id="KW-1185">Reference proteome</keyword>
<evidence type="ECO:0000256" key="6">
    <source>
        <dbReference type="PIRSR" id="PIRSR600407-2"/>
    </source>
</evidence>
<evidence type="ECO:0000256" key="7">
    <source>
        <dbReference type="RuleBase" id="RU003833"/>
    </source>
</evidence>
<organism evidence="8 9">
    <name type="scientific">Rhizophlyctis rosea</name>
    <dbReference type="NCBI Taxonomy" id="64517"/>
    <lineage>
        <taxon>Eukaryota</taxon>
        <taxon>Fungi</taxon>
        <taxon>Fungi incertae sedis</taxon>
        <taxon>Chytridiomycota</taxon>
        <taxon>Chytridiomycota incertae sedis</taxon>
        <taxon>Chytridiomycetes</taxon>
        <taxon>Rhizophlyctidales</taxon>
        <taxon>Rhizophlyctidaceae</taxon>
        <taxon>Rhizophlyctis</taxon>
    </lineage>
</organism>
<dbReference type="GO" id="GO:0016020">
    <property type="term" value="C:membrane"/>
    <property type="evidence" value="ECO:0007669"/>
    <property type="project" value="TreeGrafter"/>
</dbReference>
<dbReference type="PANTHER" id="PTHR11782">
    <property type="entry name" value="ADENOSINE/GUANOSINE DIPHOSPHATASE"/>
    <property type="match status" value="1"/>
</dbReference>